<feature type="transmembrane region" description="Helical" evidence="7">
    <location>
        <begin position="84"/>
        <end position="102"/>
    </location>
</feature>
<feature type="transmembrane region" description="Helical" evidence="7">
    <location>
        <begin position="282"/>
        <end position="303"/>
    </location>
</feature>
<comment type="caution">
    <text evidence="9">The sequence shown here is derived from an EMBL/GenBank/DDBJ whole genome shotgun (WGS) entry which is preliminary data.</text>
</comment>
<feature type="transmembrane region" description="Helical" evidence="7">
    <location>
        <begin position="323"/>
        <end position="344"/>
    </location>
</feature>
<feature type="transmembrane region" description="Helical" evidence="7">
    <location>
        <begin position="351"/>
        <end position="371"/>
    </location>
</feature>
<evidence type="ECO:0000313" key="10">
    <source>
        <dbReference type="Proteomes" id="UP000256727"/>
    </source>
</evidence>
<sequence>MIPEPRWNNGRVSPETRPDARTDRPSALPTGEEIVQSLPWRWNTQGRVFIIGGLGFMFDAWDVSLNGVLIPLLREEWGLSAGQAAWIGTANLIGMALGAFVWGTVADRIGRKKAFTATLLMFSLFTLAGALTGDIGWFVLFRFLAGFGLGGCIPVDYALVGEFTPRKQRGTVLTAMDGWWPIGAAACGFLSAWMVAQWGDWRLPMLAMVLPALLVFFVRLHVPESPLFLIQQGREKEARAVIDEMVRRTGAEERTYVMPPVPEPRPLTFASMGQQLAELWRYSWRITTVAWALFFTLMLVYYIALQWLPTFLIEAGYEQSRAFIMTGAMAAVGLLGVVVAAWLVEKTGRKWLLALTAVVSSFLLVVLAALLEVPTAVLPLVLAFGFVVQVAIPVLYTYVSEMYPTELRGSGFGWASAVSRVAAGVGPLVFVAWMVPAVGLAWSFVVTAVFVVAACVLMLFLAPETKGRELEVTER</sequence>
<dbReference type="PANTHER" id="PTHR23511">
    <property type="entry name" value="SYNAPTIC VESICLE GLYCOPROTEIN 2"/>
    <property type="match status" value="1"/>
</dbReference>
<evidence type="ECO:0000313" key="9">
    <source>
        <dbReference type="EMBL" id="REE05202.1"/>
    </source>
</evidence>
<accession>A0A3D9LGC0</accession>
<keyword evidence="3 7" id="KW-0812">Transmembrane</keyword>
<organism evidence="9 10">
    <name type="scientific">Citricoccus muralis</name>
    <dbReference type="NCBI Taxonomy" id="169134"/>
    <lineage>
        <taxon>Bacteria</taxon>
        <taxon>Bacillati</taxon>
        <taxon>Actinomycetota</taxon>
        <taxon>Actinomycetes</taxon>
        <taxon>Micrococcales</taxon>
        <taxon>Micrococcaceae</taxon>
        <taxon>Citricoccus</taxon>
    </lineage>
</organism>
<dbReference type="PANTHER" id="PTHR23511:SF34">
    <property type="entry name" value="SYNAPTIC VESICLE GLYCOPROTEIN 2"/>
    <property type="match status" value="1"/>
</dbReference>
<comment type="subcellular location">
    <subcellularLocation>
        <location evidence="1">Cell membrane</location>
        <topology evidence="1">Multi-pass membrane protein</topology>
    </subcellularLocation>
</comment>
<name>A0A3D9LGC0_9MICC</name>
<dbReference type="SUPFAM" id="SSF103473">
    <property type="entry name" value="MFS general substrate transporter"/>
    <property type="match status" value="1"/>
</dbReference>
<feature type="transmembrane region" description="Helical" evidence="7">
    <location>
        <begin position="377"/>
        <end position="399"/>
    </location>
</feature>
<evidence type="ECO:0000256" key="7">
    <source>
        <dbReference type="SAM" id="Phobius"/>
    </source>
</evidence>
<feature type="transmembrane region" description="Helical" evidence="7">
    <location>
        <begin position="201"/>
        <end position="222"/>
    </location>
</feature>
<evidence type="ECO:0000256" key="5">
    <source>
        <dbReference type="ARBA" id="ARBA00023136"/>
    </source>
</evidence>
<evidence type="ECO:0000259" key="8">
    <source>
        <dbReference type="PROSITE" id="PS50850"/>
    </source>
</evidence>
<feature type="transmembrane region" description="Helical" evidence="7">
    <location>
        <begin position="441"/>
        <end position="462"/>
    </location>
</feature>
<keyword evidence="4 7" id="KW-1133">Transmembrane helix</keyword>
<protein>
    <submittedName>
        <fullName evidence="9">Putative MFS transporter</fullName>
    </submittedName>
</protein>
<evidence type="ECO:0000256" key="6">
    <source>
        <dbReference type="SAM" id="MobiDB-lite"/>
    </source>
</evidence>
<feature type="compositionally biased region" description="Basic and acidic residues" evidence="6">
    <location>
        <begin position="14"/>
        <end position="24"/>
    </location>
</feature>
<keyword evidence="2" id="KW-0813">Transport</keyword>
<dbReference type="EMBL" id="QREH01000001">
    <property type="protein sequence ID" value="REE05202.1"/>
    <property type="molecule type" value="Genomic_DNA"/>
</dbReference>
<gene>
    <name evidence="9" type="ORF">C8E99_3073</name>
</gene>
<evidence type="ECO:0000256" key="3">
    <source>
        <dbReference type="ARBA" id="ARBA00022692"/>
    </source>
</evidence>
<proteinExistence type="predicted"/>
<dbReference type="AlphaFoldDB" id="A0A3D9LGC0"/>
<feature type="transmembrane region" description="Helical" evidence="7">
    <location>
        <begin position="172"/>
        <end position="195"/>
    </location>
</feature>
<dbReference type="GO" id="GO:0022857">
    <property type="term" value="F:transmembrane transporter activity"/>
    <property type="evidence" value="ECO:0007669"/>
    <property type="project" value="InterPro"/>
</dbReference>
<reference evidence="9 10" key="1">
    <citation type="submission" date="2018-07" db="EMBL/GenBank/DDBJ databases">
        <title>Sequencing the genomes of 1000 actinobacteria strains.</title>
        <authorList>
            <person name="Klenk H.-P."/>
        </authorList>
    </citation>
    <scope>NUCLEOTIDE SEQUENCE [LARGE SCALE GENOMIC DNA]</scope>
    <source>
        <strain evidence="9 10">DSM 14442</strain>
    </source>
</reference>
<feature type="transmembrane region" description="Helical" evidence="7">
    <location>
        <begin position="137"/>
        <end position="160"/>
    </location>
</feature>
<feature type="region of interest" description="Disordered" evidence="6">
    <location>
        <begin position="1"/>
        <end position="28"/>
    </location>
</feature>
<dbReference type="InterPro" id="IPR036259">
    <property type="entry name" value="MFS_trans_sf"/>
</dbReference>
<evidence type="ECO:0000256" key="2">
    <source>
        <dbReference type="ARBA" id="ARBA00022448"/>
    </source>
</evidence>
<feature type="transmembrane region" description="Helical" evidence="7">
    <location>
        <begin position="48"/>
        <end position="72"/>
    </location>
</feature>
<feature type="transmembrane region" description="Helical" evidence="7">
    <location>
        <begin position="411"/>
        <end position="435"/>
    </location>
</feature>
<evidence type="ECO:0000256" key="4">
    <source>
        <dbReference type="ARBA" id="ARBA00022989"/>
    </source>
</evidence>
<dbReference type="InterPro" id="IPR011701">
    <property type="entry name" value="MFS"/>
</dbReference>
<keyword evidence="10" id="KW-1185">Reference proteome</keyword>
<dbReference type="Pfam" id="PF07690">
    <property type="entry name" value="MFS_1"/>
    <property type="match status" value="1"/>
</dbReference>
<dbReference type="PROSITE" id="PS50850">
    <property type="entry name" value="MFS"/>
    <property type="match status" value="1"/>
</dbReference>
<dbReference type="Gene3D" id="1.20.1250.20">
    <property type="entry name" value="MFS general substrate transporter like domains"/>
    <property type="match status" value="1"/>
</dbReference>
<dbReference type="InterPro" id="IPR020846">
    <property type="entry name" value="MFS_dom"/>
</dbReference>
<feature type="domain" description="Major facilitator superfamily (MFS) profile" evidence="8">
    <location>
        <begin position="48"/>
        <end position="466"/>
    </location>
</feature>
<feature type="transmembrane region" description="Helical" evidence="7">
    <location>
        <begin position="114"/>
        <end position="131"/>
    </location>
</feature>
<dbReference type="OrthoDB" id="9787026at2"/>
<evidence type="ECO:0000256" key="1">
    <source>
        <dbReference type="ARBA" id="ARBA00004651"/>
    </source>
</evidence>
<keyword evidence="5 7" id="KW-0472">Membrane</keyword>
<dbReference type="GO" id="GO:0005886">
    <property type="term" value="C:plasma membrane"/>
    <property type="evidence" value="ECO:0007669"/>
    <property type="project" value="UniProtKB-SubCell"/>
</dbReference>
<dbReference type="Proteomes" id="UP000256727">
    <property type="component" value="Unassembled WGS sequence"/>
</dbReference>
<dbReference type="InterPro" id="IPR005829">
    <property type="entry name" value="Sugar_transporter_CS"/>
</dbReference>
<dbReference type="PROSITE" id="PS00217">
    <property type="entry name" value="SUGAR_TRANSPORT_2"/>
    <property type="match status" value="1"/>
</dbReference>